<proteinExistence type="predicted"/>
<evidence type="ECO:0000313" key="3">
    <source>
        <dbReference type="Proteomes" id="UP000285430"/>
    </source>
</evidence>
<dbReference type="VEuPathDB" id="FungiDB:H257_09308"/>
<gene>
    <name evidence="1" type="ORF">DYB35_010314</name>
    <name evidence="2" type="ORF">DYB37_013359</name>
</gene>
<dbReference type="EMBL" id="QUTG01001497">
    <property type="protein sequence ID" value="RHY99460.1"/>
    <property type="molecule type" value="Genomic_DNA"/>
</dbReference>
<protein>
    <submittedName>
        <fullName evidence="1">Uncharacterized protein</fullName>
    </submittedName>
</protein>
<dbReference type="Proteomes" id="UP000285712">
    <property type="component" value="Unassembled WGS sequence"/>
</dbReference>
<accession>A0A3R7ACQ9</accession>
<evidence type="ECO:0000313" key="1">
    <source>
        <dbReference type="EMBL" id="RHY99460.1"/>
    </source>
</evidence>
<evidence type="ECO:0000313" key="4">
    <source>
        <dbReference type="Proteomes" id="UP000285712"/>
    </source>
</evidence>
<name>A0A3R7ACQ9_APHAT</name>
<reference evidence="3 4" key="1">
    <citation type="submission" date="2018-08" db="EMBL/GenBank/DDBJ databases">
        <title>Aphanomyces genome sequencing and annotation.</title>
        <authorList>
            <person name="Minardi D."/>
            <person name="Oidtmann B."/>
            <person name="Van Der Giezen M."/>
            <person name="Studholme D.J."/>
        </authorList>
    </citation>
    <scope>NUCLEOTIDE SEQUENCE [LARGE SCALE GENOMIC DNA]</scope>
    <source>
        <strain evidence="2 3">Da</strain>
        <strain evidence="1 4">Sv</strain>
    </source>
</reference>
<dbReference type="Proteomes" id="UP000285430">
    <property type="component" value="Unassembled WGS sequence"/>
</dbReference>
<dbReference type="EMBL" id="QUTH01004823">
    <property type="protein sequence ID" value="RHZ12043.1"/>
    <property type="molecule type" value="Genomic_DNA"/>
</dbReference>
<evidence type="ECO:0000313" key="2">
    <source>
        <dbReference type="EMBL" id="RHZ12043.1"/>
    </source>
</evidence>
<organism evidence="1 4">
    <name type="scientific">Aphanomyces astaci</name>
    <name type="common">Crayfish plague agent</name>
    <dbReference type="NCBI Taxonomy" id="112090"/>
    <lineage>
        <taxon>Eukaryota</taxon>
        <taxon>Sar</taxon>
        <taxon>Stramenopiles</taxon>
        <taxon>Oomycota</taxon>
        <taxon>Saprolegniomycetes</taxon>
        <taxon>Saprolegniales</taxon>
        <taxon>Verrucalvaceae</taxon>
        <taxon>Aphanomyces</taxon>
    </lineage>
</organism>
<sequence length="136" mass="15622">MAANSKDPNIELLVFNGIKKSYRFWTQKFVQHVKALTTAKVGQWLAIQTSRPEPKIKFEDWLYGEPPDIFGEDQPVHLLWATVQKRYGKSNVNTVKILVGHLILTANSDFPNLEVLFCDLKSCLEHYQRPHSEVLG</sequence>
<dbReference type="AlphaFoldDB" id="A0A3R7ACQ9"/>
<comment type="caution">
    <text evidence="1">The sequence shown here is derived from an EMBL/GenBank/DDBJ whole genome shotgun (WGS) entry which is preliminary data.</text>
</comment>